<evidence type="ECO:0000256" key="3">
    <source>
        <dbReference type="ARBA" id="ARBA00022691"/>
    </source>
</evidence>
<sequence length="356" mass="39958">MNSSNDIEYPKKILDYMEGFLVSKTLFAACELGVFDFLLVSEQSTSSADIAKGLKTSVDGMERLLMACVGLQLLHADIQNGEGAEWRSLLLHSVVPYAYYDSLFEVTKILLNIPQDISNSESMRLRSDEEMITFMKLMNSVWNICGKDVVTAFDLSPFQSIYDLGGCSGAVAKQCVSAYPESMVTIFDLPKVVQMAKEHFVSLDERRISFHEGDFFRDPIPASDLYILARILHDWTDEKCLELLIKVNKACKPDIQGLVRSNKLIVVDYSQILNAHKHFLAFLEQLGGGLLLIEALLNEDKSGPLTTQLYSLNMLVQTEGRERSPSEYIHLMEAAGFTDIQVKRTGKLYDAVLGRK</sequence>
<dbReference type="Pfam" id="PF08100">
    <property type="entry name" value="Dimerisation"/>
    <property type="match status" value="1"/>
</dbReference>
<reference evidence="13 14" key="1">
    <citation type="submission" date="2019-01" db="EMBL/GenBank/DDBJ databases">
        <title>Draft Genome and Complete Hox-Cluster Characterization of the Sterlet Sturgeon (Acipenser ruthenus).</title>
        <authorList>
            <person name="Wei Q."/>
        </authorList>
    </citation>
    <scope>NUCLEOTIDE SEQUENCE [LARGE SCALE GENOMIC DNA]</scope>
    <source>
        <strain evidence="13">WHYD16114868_AA</strain>
        <tissue evidence="13">Blood</tissue>
    </source>
</reference>
<dbReference type="InterPro" id="IPR012967">
    <property type="entry name" value="COMT_dimerisation"/>
</dbReference>
<dbReference type="InterPro" id="IPR036390">
    <property type="entry name" value="WH_DNA-bd_sf"/>
</dbReference>
<name>A0A662YV65_ACIRT</name>
<dbReference type="Gene3D" id="3.40.50.150">
    <property type="entry name" value="Vaccinia Virus protein VP39"/>
    <property type="match status" value="1"/>
</dbReference>
<keyword evidence="2 13" id="KW-0808">Transferase</keyword>
<dbReference type="InterPro" id="IPR036388">
    <property type="entry name" value="WH-like_DNA-bd_sf"/>
</dbReference>
<feature type="domain" description="O-methyltransferase C-terminal" evidence="11">
    <location>
        <begin position="123"/>
        <end position="254"/>
    </location>
</feature>
<comment type="function">
    <text evidence="4">Catalyzes the transfer of a methyl group onto N-acetylserotonin, producing melatonin (N-acetyl-5-methoxytryptamine).</text>
</comment>
<dbReference type="Pfam" id="PF00891">
    <property type="entry name" value="Methyltransf_2"/>
    <property type="match status" value="2"/>
</dbReference>
<dbReference type="InterPro" id="IPR001077">
    <property type="entry name" value="COMT_C"/>
</dbReference>
<dbReference type="GO" id="GO:0046983">
    <property type="term" value="F:protein dimerization activity"/>
    <property type="evidence" value="ECO:0007669"/>
    <property type="project" value="InterPro"/>
</dbReference>
<dbReference type="EC" id="2.1.1.4" evidence="6"/>
<feature type="domain" description="O-methyltransferase C-terminal" evidence="11">
    <location>
        <begin position="286"/>
        <end position="337"/>
    </location>
</feature>
<evidence type="ECO:0000256" key="1">
    <source>
        <dbReference type="ARBA" id="ARBA00022603"/>
    </source>
</evidence>
<keyword evidence="14" id="KW-1185">Reference proteome</keyword>
<evidence type="ECO:0000259" key="12">
    <source>
        <dbReference type="Pfam" id="PF08100"/>
    </source>
</evidence>
<dbReference type="Gene3D" id="1.10.10.10">
    <property type="entry name" value="Winged helix-like DNA-binding domain superfamily/Winged helix DNA-binding domain"/>
    <property type="match status" value="1"/>
</dbReference>
<dbReference type="EMBL" id="SCEB01000284">
    <property type="protein sequence ID" value="RXM99863.1"/>
    <property type="molecule type" value="Genomic_DNA"/>
</dbReference>
<evidence type="ECO:0000256" key="6">
    <source>
        <dbReference type="ARBA" id="ARBA00039116"/>
    </source>
</evidence>
<dbReference type="FunFam" id="1.10.10.10:FF:000358">
    <property type="entry name" value="Acetylserotonin O-methyltransferase"/>
    <property type="match status" value="1"/>
</dbReference>
<proteinExistence type="predicted"/>
<dbReference type="SUPFAM" id="SSF53335">
    <property type="entry name" value="S-adenosyl-L-methionine-dependent methyltransferases"/>
    <property type="match status" value="1"/>
</dbReference>
<protein>
    <recommendedName>
        <fullName evidence="7">Acetylserotonin O-methyltransferase</fullName>
        <ecNumber evidence="6">2.1.1.4</ecNumber>
    </recommendedName>
    <alternativeName>
        <fullName evidence="8">Hydroxyindole O-methyltransferase</fullName>
    </alternativeName>
</protein>
<dbReference type="SUPFAM" id="SSF46785">
    <property type="entry name" value="Winged helix' DNA-binding domain"/>
    <property type="match status" value="1"/>
</dbReference>
<dbReference type="GO" id="GO:0030187">
    <property type="term" value="P:melatonin biosynthetic process"/>
    <property type="evidence" value="ECO:0007669"/>
    <property type="project" value="UniProtKB-KW"/>
</dbReference>
<evidence type="ECO:0000256" key="10">
    <source>
        <dbReference type="PIRSR" id="PIRSR005739-1"/>
    </source>
</evidence>
<evidence type="ECO:0000256" key="5">
    <source>
        <dbReference type="ARBA" id="ARBA00037926"/>
    </source>
</evidence>
<gene>
    <name evidence="13" type="ORF">EOD39_10670</name>
</gene>
<dbReference type="PIRSF" id="PIRSF005739">
    <property type="entry name" value="O-mtase"/>
    <property type="match status" value="1"/>
</dbReference>
<accession>A0A662YV65</accession>
<dbReference type="PANTHER" id="PTHR43712:SF2">
    <property type="entry name" value="O-METHYLTRANSFERASE CICE"/>
    <property type="match status" value="1"/>
</dbReference>
<evidence type="ECO:0000256" key="7">
    <source>
        <dbReference type="ARBA" id="ARBA00040730"/>
    </source>
</evidence>
<keyword evidence="9" id="KW-0471">Melatonin biosynthesis</keyword>
<dbReference type="PANTHER" id="PTHR43712">
    <property type="entry name" value="PUTATIVE (AFU_ORTHOLOGUE AFUA_4G14580)-RELATED"/>
    <property type="match status" value="1"/>
</dbReference>
<feature type="active site" description="Proton acceptor" evidence="10">
    <location>
        <position position="233"/>
    </location>
</feature>
<dbReference type="PROSITE" id="PS51683">
    <property type="entry name" value="SAM_OMT_II"/>
    <property type="match status" value="1"/>
</dbReference>
<dbReference type="InterPro" id="IPR029063">
    <property type="entry name" value="SAM-dependent_MTases_sf"/>
</dbReference>
<keyword evidence="3" id="KW-0949">S-adenosyl-L-methionine</keyword>
<dbReference type="GO" id="GO:0017096">
    <property type="term" value="F:acetylserotonin O-methyltransferase activity"/>
    <property type="evidence" value="ECO:0007669"/>
    <property type="project" value="UniProtKB-EC"/>
</dbReference>
<evidence type="ECO:0000256" key="9">
    <source>
        <dbReference type="ARBA" id="ARBA00043260"/>
    </source>
</evidence>
<dbReference type="AlphaFoldDB" id="A0A662YV65"/>
<dbReference type="InterPro" id="IPR016461">
    <property type="entry name" value="COMT-like"/>
</dbReference>
<keyword evidence="1 13" id="KW-0489">Methyltransferase</keyword>
<evidence type="ECO:0000259" key="11">
    <source>
        <dbReference type="Pfam" id="PF00891"/>
    </source>
</evidence>
<comment type="pathway">
    <text evidence="5">Aromatic compound metabolism; melatonin biosynthesis; melatonin from serotonin: step 1/2.</text>
</comment>
<feature type="domain" description="O-methyltransferase dimerisation" evidence="12">
    <location>
        <begin position="14"/>
        <end position="82"/>
    </location>
</feature>
<dbReference type="GO" id="GO:0032259">
    <property type="term" value="P:methylation"/>
    <property type="evidence" value="ECO:0007669"/>
    <property type="project" value="UniProtKB-KW"/>
</dbReference>
<organism evidence="13 14">
    <name type="scientific">Acipenser ruthenus</name>
    <name type="common">Sterlet sturgeon</name>
    <dbReference type="NCBI Taxonomy" id="7906"/>
    <lineage>
        <taxon>Eukaryota</taxon>
        <taxon>Metazoa</taxon>
        <taxon>Chordata</taxon>
        <taxon>Craniata</taxon>
        <taxon>Vertebrata</taxon>
        <taxon>Euteleostomi</taxon>
        <taxon>Actinopterygii</taxon>
        <taxon>Chondrostei</taxon>
        <taxon>Acipenseriformes</taxon>
        <taxon>Acipenseridae</taxon>
        <taxon>Acipenser</taxon>
    </lineage>
</organism>
<evidence type="ECO:0000256" key="4">
    <source>
        <dbReference type="ARBA" id="ARBA00037645"/>
    </source>
</evidence>
<comment type="caution">
    <text evidence="13">The sequence shown here is derived from an EMBL/GenBank/DDBJ whole genome shotgun (WGS) entry which is preliminary data.</text>
</comment>
<evidence type="ECO:0000256" key="8">
    <source>
        <dbReference type="ARBA" id="ARBA00043054"/>
    </source>
</evidence>
<dbReference type="Proteomes" id="UP000289886">
    <property type="component" value="Unassembled WGS sequence"/>
</dbReference>
<evidence type="ECO:0000256" key="2">
    <source>
        <dbReference type="ARBA" id="ARBA00022679"/>
    </source>
</evidence>
<evidence type="ECO:0000313" key="14">
    <source>
        <dbReference type="Proteomes" id="UP000289886"/>
    </source>
</evidence>
<evidence type="ECO:0000313" key="13">
    <source>
        <dbReference type="EMBL" id="RXM99863.1"/>
    </source>
</evidence>